<organism evidence="3 4">
    <name type="scientific">Brachybacterium ginsengisoli</name>
    <dbReference type="NCBI Taxonomy" id="1331682"/>
    <lineage>
        <taxon>Bacteria</taxon>
        <taxon>Bacillati</taxon>
        <taxon>Actinomycetota</taxon>
        <taxon>Actinomycetes</taxon>
        <taxon>Micrococcales</taxon>
        <taxon>Dermabacteraceae</taxon>
        <taxon>Brachybacterium</taxon>
    </lineage>
</organism>
<feature type="transmembrane region" description="Helical" evidence="2">
    <location>
        <begin position="451"/>
        <end position="475"/>
    </location>
</feature>
<dbReference type="OrthoDB" id="3256854at2"/>
<feature type="transmembrane region" description="Helical" evidence="2">
    <location>
        <begin position="31"/>
        <end position="49"/>
    </location>
</feature>
<reference evidence="3 4" key="1">
    <citation type="journal article" date="2014" name="Int. J. Syst. Evol. Microbiol.">
        <title>Brachybacterium ginsengisoli sp. nov., isolated from soil of a ginseng field.</title>
        <authorList>
            <person name="Hoang V.A."/>
            <person name="Kim Y.J."/>
            <person name="Nguyen N.L."/>
            <person name="Yang D.C."/>
        </authorList>
    </citation>
    <scope>NUCLEOTIDE SEQUENCE [LARGE SCALE GENOMIC DNA]</scope>
    <source>
        <strain evidence="3 4">DCY80</strain>
    </source>
</reference>
<feature type="transmembrane region" description="Helical" evidence="2">
    <location>
        <begin position="353"/>
        <end position="376"/>
    </location>
</feature>
<evidence type="ECO:0000256" key="2">
    <source>
        <dbReference type="SAM" id="Phobius"/>
    </source>
</evidence>
<proteinExistence type="predicted"/>
<dbReference type="Proteomes" id="UP000217889">
    <property type="component" value="Chromosome"/>
</dbReference>
<dbReference type="KEGG" id="bgg:CFK41_12625"/>
<protein>
    <submittedName>
        <fullName evidence="3">Uncharacterized protein</fullName>
    </submittedName>
</protein>
<dbReference type="EMBL" id="CP023564">
    <property type="protein sequence ID" value="ATG55524.1"/>
    <property type="molecule type" value="Genomic_DNA"/>
</dbReference>
<evidence type="ECO:0000313" key="3">
    <source>
        <dbReference type="EMBL" id="ATG55524.1"/>
    </source>
</evidence>
<gene>
    <name evidence="3" type="ORF">CFK41_12625</name>
</gene>
<feature type="transmembrane region" description="Helical" evidence="2">
    <location>
        <begin position="411"/>
        <end position="431"/>
    </location>
</feature>
<dbReference type="RefSeq" id="WP_096799984.1">
    <property type="nucleotide sequence ID" value="NZ_CP023564.1"/>
</dbReference>
<keyword evidence="2" id="KW-0812">Transmembrane</keyword>
<feature type="transmembrane region" description="Helical" evidence="2">
    <location>
        <begin position="306"/>
        <end position="333"/>
    </location>
</feature>
<evidence type="ECO:0000313" key="4">
    <source>
        <dbReference type="Proteomes" id="UP000217889"/>
    </source>
</evidence>
<name>A0A291GZK5_9MICO</name>
<feature type="region of interest" description="Disordered" evidence="1">
    <location>
        <begin position="383"/>
        <end position="407"/>
    </location>
</feature>
<evidence type="ECO:0000256" key="1">
    <source>
        <dbReference type="SAM" id="MobiDB-lite"/>
    </source>
</evidence>
<keyword evidence="4" id="KW-1185">Reference proteome</keyword>
<keyword evidence="2" id="KW-1133">Transmembrane helix</keyword>
<dbReference type="AlphaFoldDB" id="A0A291GZK5"/>
<sequence>MHEWFIDRFLERRTGPDRPLPRWLGALLDETFLWVGIGQLLLALGLPATSVRRLSEVQRVLEEARASGIKIPRLEGVRTHGDLDRLGEQMDALADDDLTPEELERLVPAPTALGWMRDAGGVVLDLFDEVLMALRSRRLRTELVGIDHLAAHRMIGDLRRLLADPTLDRAAAAGHAELVRHLEVLDEGQGDIGADLEVTPVAPRPGEIQRVVTVVRAIPRETLDRLLPLRLLSSRPVLGTAIATLLKQLREGWVSPQERAAVEVQAQLGQLEHLRRTHRLEESRREVEAREARPEVRASLLAQSALLWLLIAMVVGWQAAALGAGLFGVGLGLPDRPSSQDLAAAGALLRTLLPVLALVGPAAFALSVLGVGIAAVDDAEIGDPRTRPTRGPLRSIGPTAPRRSRRRAARAGSVVSVLMILLPVAALLLAHTVLPDVVVSQGSGADTAFGAFLAIGLGIPWASTLAGAFVGSLWADRWKRARWSAQEEDAGDPSV</sequence>
<keyword evidence="2" id="KW-0472">Membrane</keyword>
<accession>A0A291GZK5</accession>